<reference evidence="2 3" key="1">
    <citation type="submission" date="2018-05" db="EMBL/GenBank/DDBJ databases">
        <title>Evolution of GPA BGCs.</title>
        <authorList>
            <person name="Waglechner N."/>
            <person name="Wright G.D."/>
        </authorList>
    </citation>
    <scope>NUCLEOTIDE SEQUENCE [LARGE SCALE GENOMIC DNA]</scope>
    <source>
        <strain evidence="2 3">A82846</strain>
    </source>
</reference>
<dbReference type="EMBL" id="QHKI01000012">
    <property type="protein sequence ID" value="RSM85480.1"/>
    <property type="molecule type" value="Genomic_DNA"/>
</dbReference>
<evidence type="ECO:0000313" key="2">
    <source>
        <dbReference type="EMBL" id="RSM85480.1"/>
    </source>
</evidence>
<protein>
    <recommendedName>
        <fullName evidence="1">DUF4872 domain-containing protein</fullName>
    </recommendedName>
</protein>
<dbReference type="AlphaFoldDB" id="A0A428ZBX2"/>
<evidence type="ECO:0000313" key="3">
    <source>
        <dbReference type="Proteomes" id="UP000287547"/>
    </source>
</evidence>
<dbReference type="Pfam" id="PF16169">
    <property type="entry name" value="DUF4872"/>
    <property type="match status" value="1"/>
</dbReference>
<dbReference type="InterPro" id="IPR032369">
    <property type="entry name" value="DUF4872"/>
</dbReference>
<name>A0A428ZBX2_KIBAR</name>
<organism evidence="2 3">
    <name type="scientific">Kibdelosporangium aridum</name>
    <dbReference type="NCBI Taxonomy" id="2030"/>
    <lineage>
        <taxon>Bacteria</taxon>
        <taxon>Bacillati</taxon>
        <taxon>Actinomycetota</taxon>
        <taxon>Actinomycetes</taxon>
        <taxon>Pseudonocardiales</taxon>
        <taxon>Pseudonocardiaceae</taxon>
        <taxon>Kibdelosporangium</taxon>
    </lineage>
</organism>
<gene>
    <name evidence="2" type="ORF">DMH04_17140</name>
</gene>
<sequence length="355" mass="39645">MLAWATALDGCPGRAMTDHKKLKRLVRDRMAVTGESYTTARWHITGKTKPRHRVSRLIATALQDEYSEAMITGLAGGIGFMYAVFEYKGLHPLMTIVAQHHPDPWVPAVLNRLNVSFVEQHSGKVEAGITKLRKATGPVFTEVDRSALPWHETSPWAGYDPYTVLVTDVSETVSLIDVDKHDLSIEDFSTAWSTYRKGKHHAIVMGEIGETDLGKAVDDAIKTTVDHMTGPVLGNNFDVNFGFSGMAKLADQLRDTKTKTGWTKRFGDTEHGTKRLYECLEEQYTAPGATRPLYADFLDEVGRPQPAKIFRQSGAAWSRLAQKAKTSKDYPAMAEIVDECLNLERRAVELLRQPR</sequence>
<dbReference type="OrthoDB" id="3837807at2"/>
<dbReference type="Proteomes" id="UP000287547">
    <property type="component" value="Unassembled WGS sequence"/>
</dbReference>
<accession>A0A428ZBX2</accession>
<feature type="domain" description="DUF4872" evidence="1">
    <location>
        <begin position="210"/>
        <end position="351"/>
    </location>
</feature>
<comment type="caution">
    <text evidence="2">The sequence shown here is derived from an EMBL/GenBank/DDBJ whole genome shotgun (WGS) entry which is preliminary data.</text>
</comment>
<evidence type="ECO:0000259" key="1">
    <source>
        <dbReference type="Pfam" id="PF16169"/>
    </source>
</evidence>
<proteinExistence type="predicted"/>